<gene>
    <name evidence="1" type="ORF">ZEAMMB73_Zm00001d029572</name>
</gene>
<dbReference type="SMR" id="A0A1D6K628"/>
<dbReference type="STRING" id="4577.A0A1D6K628"/>
<accession>A0A1D6K628</accession>
<name>A0A1D6K628_MAIZE</name>
<dbReference type="EMBL" id="CM007647">
    <property type="protein sequence ID" value="ONL99026.1"/>
    <property type="molecule type" value="Genomic_DNA"/>
</dbReference>
<dbReference type="IntAct" id="A0A1D6K628">
    <property type="interactions" value="3"/>
</dbReference>
<dbReference type="InParanoid" id="A0A1D6K628"/>
<dbReference type="OMA" id="RDSEQGC"/>
<organism evidence="1">
    <name type="scientific">Zea mays</name>
    <name type="common">Maize</name>
    <dbReference type="NCBI Taxonomy" id="4577"/>
    <lineage>
        <taxon>Eukaryota</taxon>
        <taxon>Viridiplantae</taxon>
        <taxon>Streptophyta</taxon>
        <taxon>Embryophyta</taxon>
        <taxon>Tracheophyta</taxon>
        <taxon>Spermatophyta</taxon>
        <taxon>Magnoliopsida</taxon>
        <taxon>Liliopsida</taxon>
        <taxon>Poales</taxon>
        <taxon>Poaceae</taxon>
        <taxon>PACMAD clade</taxon>
        <taxon>Panicoideae</taxon>
        <taxon>Andropogonodae</taxon>
        <taxon>Andropogoneae</taxon>
        <taxon>Tripsacinae</taxon>
        <taxon>Zea</taxon>
    </lineage>
</organism>
<evidence type="ECO:0000313" key="1">
    <source>
        <dbReference type="EMBL" id="ONL99026.1"/>
    </source>
</evidence>
<protein>
    <submittedName>
        <fullName evidence="1">Zinc finger (C3HC4-type RING finger) family protein</fullName>
    </submittedName>
</protein>
<reference evidence="1" key="1">
    <citation type="submission" date="2015-12" db="EMBL/GenBank/DDBJ databases">
        <title>Update maize B73 reference genome by single molecule sequencing technologies.</title>
        <authorList>
            <consortium name="Maize Genome Sequencing Project"/>
            <person name="Ware D."/>
        </authorList>
    </citation>
    <scope>NUCLEOTIDE SEQUENCE [LARGE SCALE GENOMIC DNA]</scope>
    <source>
        <tissue evidence="1">Seedling</tissue>
    </source>
</reference>
<dbReference type="Gene3D" id="1.20.58.1480">
    <property type="match status" value="1"/>
</dbReference>
<proteinExistence type="predicted"/>
<dbReference type="AlphaFoldDB" id="A0A1D6K628"/>
<sequence length="69" mass="8024">MAKARRTRHLDLEGMPGPQDPEKFSFWLANLISLRPSDRLDTLRLRDTRERISSSISLLRDSEQGCRVQ</sequence>